<dbReference type="InterPro" id="IPR036412">
    <property type="entry name" value="HAD-like_sf"/>
</dbReference>
<dbReference type="EC" id="3.1.3.18" evidence="5"/>
<dbReference type="NCBIfam" id="TIGR01549">
    <property type="entry name" value="HAD-SF-IA-v1"/>
    <property type="match status" value="1"/>
</dbReference>
<dbReference type="RefSeq" id="WP_284383817.1">
    <property type="nucleotide sequence ID" value="NZ_BSNM01000026.1"/>
</dbReference>
<dbReference type="SUPFAM" id="SSF56784">
    <property type="entry name" value="HAD-like"/>
    <property type="match status" value="1"/>
</dbReference>
<protein>
    <recommendedName>
        <fullName evidence="5">phosphoglycolate phosphatase</fullName>
        <ecNumber evidence="5">3.1.3.18</ecNumber>
    </recommendedName>
</protein>
<evidence type="ECO:0000313" key="11">
    <source>
        <dbReference type="Proteomes" id="UP001161389"/>
    </source>
</evidence>
<keyword evidence="8" id="KW-0460">Magnesium</keyword>
<proteinExistence type="inferred from homology"/>
<dbReference type="SFLD" id="SFLDG01129">
    <property type="entry name" value="C1.5:_HAD__Beta-PGM__Phosphata"/>
    <property type="match status" value="1"/>
</dbReference>
<dbReference type="CDD" id="cd16417">
    <property type="entry name" value="HAD_PGPase"/>
    <property type="match status" value="1"/>
</dbReference>
<dbReference type="GO" id="GO:0005975">
    <property type="term" value="P:carbohydrate metabolic process"/>
    <property type="evidence" value="ECO:0007669"/>
    <property type="project" value="InterPro"/>
</dbReference>
<dbReference type="EMBL" id="BSNM01000026">
    <property type="protein sequence ID" value="GLQ33398.1"/>
    <property type="molecule type" value="Genomic_DNA"/>
</dbReference>
<dbReference type="GO" id="GO:0006281">
    <property type="term" value="P:DNA repair"/>
    <property type="evidence" value="ECO:0007669"/>
    <property type="project" value="TreeGrafter"/>
</dbReference>
<evidence type="ECO:0000256" key="4">
    <source>
        <dbReference type="ARBA" id="ARBA00006171"/>
    </source>
</evidence>
<name>A0AA37SDX8_9GAMM</name>
<dbReference type="InterPro" id="IPR041492">
    <property type="entry name" value="HAD_2"/>
</dbReference>
<dbReference type="FunFam" id="3.40.50.1000:FF:000022">
    <property type="entry name" value="Phosphoglycolate phosphatase"/>
    <property type="match status" value="1"/>
</dbReference>
<keyword evidence="7" id="KW-0378">Hydrolase</keyword>
<reference evidence="10" key="1">
    <citation type="journal article" date="2014" name="Int. J. Syst. Evol. Microbiol.">
        <title>Complete genome sequence of Corynebacterium casei LMG S-19264T (=DSM 44701T), isolated from a smear-ripened cheese.</title>
        <authorList>
            <consortium name="US DOE Joint Genome Institute (JGI-PGF)"/>
            <person name="Walter F."/>
            <person name="Albersmeier A."/>
            <person name="Kalinowski J."/>
            <person name="Ruckert C."/>
        </authorList>
    </citation>
    <scope>NUCLEOTIDE SEQUENCE</scope>
    <source>
        <strain evidence="10">NBRC 110071</strain>
    </source>
</reference>
<dbReference type="InterPro" id="IPR023214">
    <property type="entry name" value="HAD_sf"/>
</dbReference>
<dbReference type="InterPro" id="IPR023198">
    <property type="entry name" value="PGP-like_dom2"/>
</dbReference>
<comment type="similarity">
    <text evidence="4">Belongs to the HAD-like hydrolase superfamily. CbbY/CbbZ/Gph/YieH family.</text>
</comment>
<evidence type="ECO:0000256" key="9">
    <source>
        <dbReference type="ARBA" id="ARBA00023277"/>
    </source>
</evidence>
<evidence type="ECO:0000256" key="7">
    <source>
        <dbReference type="ARBA" id="ARBA00022801"/>
    </source>
</evidence>
<dbReference type="PANTHER" id="PTHR43434:SF1">
    <property type="entry name" value="PHOSPHOGLYCOLATE PHOSPHATASE"/>
    <property type="match status" value="1"/>
</dbReference>
<comment type="catalytic activity">
    <reaction evidence="1">
        <text>2-phosphoglycolate + H2O = glycolate + phosphate</text>
        <dbReference type="Rhea" id="RHEA:14369"/>
        <dbReference type="ChEBI" id="CHEBI:15377"/>
        <dbReference type="ChEBI" id="CHEBI:29805"/>
        <dbReference type="ChEBI" id="CHEBI:43474"/>
        <dbReference type="ChEBI" id="CHEBI:58033"/>
        <dbReference type="EC" id="3.1.3.18"/>
    </reaction>
</comment>
<dbReference type="AlphaFoldDB" id="A0AA37SDX8"/>
<comment type="caution">
    <text evidence="10">The sequence shown here is derived from an EMBL/GenBank/DDBJ whole genome shotgun (WGS) entry which is preliminary data.</text>
</comment>
<evidence type="ECO:0000256" key="5">
    <source>
        <dbReference type="ARBA" id="ARBA00013078"/>
    </source>
</evidence>
<organism evidence="10 11">
    <name type="scientific">Litoribrevibacter albus</name>
    <dbReference type="NCBI Taxonomy" id="1473156"/>
    <lineage>
        <taxon>Bacteria</taxon>
        <taxon>Pseudomonadati</taxon>
        <taxon>Pseudomonadota</taxon>
        <taxon>Gammaproteobacteria</taxon>
        <taxon>Oceanospirillales</taxon>
        <taxon>Oceanospirillaceae</taxon>
        <taxon>Litoribrevibacter</taxon>
    </lineage>
</organism>
<dbReference type="GO" id="GO:0046872">
    <property type="term" value="F:metal ion binding"/>
    <property type="evidence" value="ECO:0007669"/>
    <property type="project" value="UniProtKB-KW"/>
</dbReference>
<keyword evidence="11" id="KW-1185">Reference proteome</keyword>
<dbReference type="GO" id="GO:0005829">
    <property type="term" value="C:cytosol"/>
    <property type="evidence" value="ECO:0007669"/>
    <property type="project" value="TreeGrafter"/>
</dbReference>
<dbReference type="InterPro" id="IPR050155">
    <property type="entry name" value="HAD-like_hydrolase_sf"/>
</dbReference>
<comment type="pathway">
    <text evidence="3">Organic acid metabolism; glycolate biosynthesis; glycolate from 2-phosphoglycolate: step 1/1.</text>
</comment>
<dbReference type="Gene3D" id="3.40.50.1000">
    <property type="entry name" value="HAD superfamily/HAD-like"/>
    <property type="match status" value="1"/>
</dbReference>
<comment type="cofactor">
    <cofactor evidence="2">
        <name>Mg(2+)</name>
        <dbReference type="ChEBI" id="CHEBI:18420"/>
    </cofactor>
</comment>
<dbReference type="SFLD" id="SFLDG01135">
    <property type="entry name" value="C1.5.6:_HAD__Beta-PGM__Phospha"/>
    <property type="match status" value="1"/>
</dbReference>
<dbReference type="PANTHER" id="PTHR43434">
    <property type="entry name" value="PHOSPHOGLYCOLATE PHOSPHATASE"/>
    <property type="match status" value="1"/>
</dbReference>
<evidence type="ECO:0000256" key="6">
    <source>
        <dbReference type="ARBA" id="ARBA00022723"/>
    </source>
</evidence>
<accession>A0AA37SDX8</accession>
<keyword evidence="9" id="KW-0119">Carbohydrate metabolism</keyword>
<evidence type="ECO:0000256" key="2">
    <source>
        <dbReference type="ARBA" id="ARBA00001946"/>
    </source>
</evidence>
<keyword evidence="6" id="KW-0479">Metal-binding</keyword>
<evidence type="ECO:0000256" key="1">
    <source>
        <dbReference type="ARBA" id="ARBA00000830"/>
    </source>
</evidence>
<evidence type="ECO:0000313" key="10">
    <source>
        <dbReference type="EMBL" id="GLQ33398.1"/>
    </source>
</evidence>
<dbReference type="GO" id="GO:0008967">
    <property type="term" value="F:phosphoglycolate phosphatase activity"/>
    <property type="evidence" value="ECO:0007669"/>
    <property type="project" value="UniProtKB-EC"/>
</dbReference>
<gene>
    <name evidence="10" type="ORF">GCM10007876_38780</name>
</gene>
<dbReference type="InterPro" id="IPR037512">
    <property type="entry name" value="PGPase_prok"/>
</dbReference>
<dbReference type="NCBIfam" id="TIGR01449">
    <property type="entry name" value="PGP_bact"/>
    <property type="match status" value="1"/>
</dbReference>
<sequence>MTSVLNDLPTRLPSAILFDLDGTLLDSAADLTYAIGEMLESLGHPKVGIEKIVTWVGNGLQKLIERALVDAKLSLSEMSEIYLKAKEVFDRAYNEACETPSGLYPGVRELLSYCNELEIPIALITNKPEHYTHMLLNGLNLASYFGVIIGGDTLAEKKPSALPLLHAAKTLKVDISECWMVGDSASDVEAAKAAGCPVVGLTYGYNHGRPISVESPDWLCDSLKELQDRLVNLYSQSSALV</sequence>
<dbReference type="InterPro" id="IPR006439">
    <property type="entry name" value="HAD-SF_hydro_IA"/>
</dbReference>
<evidence type="ECO:0000256" key="3">
    <source>
        <dbReference type="ARBA" id="ARBA00004818"/>
    </source>
</evidence>
<reference evidence="10" key="2">
    <citation type="submission" date="2023-01" db="EMBL/GenBank/DDBJ databases">
        <title>Draft genome sequence of Litoribrevibacter albus strain NBRC 110071.</title>
        <authorList>
            <person name="Sun Q."/>
            <person name="Mori K."/>
        </authorList>
    </citation>
    <scope>NUCLEOTIDE SEQUENCE</scope>
    <source>
        <strain evidence="10">NBRC 110071</strain>
    </source>
</reference>
<dbReference type="Proteomes" id="UP001161389">
    <property type="component" value="Unassembled WGS sequence"/>
</dbReference>
<dbReference type="SFLD" id="SFLDS00003">
    <property type="entry name" value="Haloacid_Dehalogenase"/>
    <property type="match status" value="1"/>
</dbReference>
<evidence type="ECO:0000256" key="8">
    <source>
        <dbReference type="ARBA" id="ARBA00022842"/>
    </source>
</evidence>
<dbReference type="NCBIfam" id="NF009695">
    <property type="entry name" value="PRK13222.1-2"/>
    <property type="match status" value="1"/>
</dbReference>
<dbReference type="Gene3D" id="1.10.150.240">
    <property type="entry name" value="Putative phosphatase, domain 2"/>
    <property type="match status" value="1"/>
</dbReference>
<dbReference type="Pfam" id="PF13419">
    <property type="entry name" value="HAD_2"/>
    <property type="match status" value="1"/>
</dbReference>